<name>A0ABU0ZWU9_9FLAO</name>
<protein>
    <recommendedName>
        <fullName evidence="3">TonB C-terminal domain-containing protein</fullName>
    </recommendedName>
</protein>
<evidence type="ECO:0000313" key="2">
    <source>
        <dbReference type="Proteomes" id="UP001230915"/>
    </source>
</evidence>
<organism evidence="1 2">
    <name type="scientific">Mesonia profundi</name>
    <dbReference type="NCBI Taxonomy" id="3070998"/>
    <lineage>
        <taxon>Bacteria</taxon>
        <taxon>Pseudomonadati</taxon>
        <taxon>Bacteroidota</taxon>
        <taxon>Flavobacteriia</taxon>
        <taxon>Flavobacteriales</taxon>
        <taxon>Flavobacteriaceae</taxon>
        <taxon>Mesonia</taxon>
    </lineage>
</organism>
<evidence type="ECO:0008006" key="3">
    <source>
        <dbReference type="Google" id="ProtNLM"/>
    </source>
</evidence>
<keyword evidence="2" id="KW-1185">Reference proteome</keyword>
<evidence type="ECO:0000313" key="1">
    <source>
        <dbReference type="EMBL" id="MDQ7915953.1"/>
    </source>
</evidence>
<proteinExistence type="predicted"/>
<gene>
    <name evidence="1" type="ORF">RBU60_00045</name>
</gene>
<reference evidence="1 2" key="1">
    <citation type="submission" date="2023-08" db="EMBL/GenBank/DDBJ databases">
        <title>Mesonia sp. MT50, isolated from deep-sea sediment of the Mariana Trench.</title>
        <authorList>
            <person name="Fu H."/>
        </authorList>
    </citation>
    <scope>NUCLEOTIDE SEQUENCE [LARGE SCALE GENOMIC DNA]</scope>
    <source>
        <strain evidence="1 2">MT50</strain>
    </source>
</reference>
<dbReference type="Proteomes" id="UP001230915">
    <property type="component" value="Unassembled WGS sequence"/>
</dbReference>
<sequence>MYKITWLFLLVVLLGCQQLETKKIFSDEIAAEELKHINWNDVETYPSFPECEKCENKSEQKRCFEQQVTRVIYQSLAAHQVVLQDSLQEKVVVFMGISAKGEVKIDSLKASSHLYSQLPEFKTWIRDAVSSLPKTYPAQKRGIPVSTSFQLPLTIQSE</sequence>
<dbReference type="PROSITE" id="PS51257">
    <property type="entry name" value="PROKAR_LIPOPROTEIN"/>
    <property type="match status" value="1"/>
</dbReference>
<dbReference type="RefSeq" id="WP_308862563.1">
    <property type="nucleotide sequence ID" value="NZ_JAVHUL010000001.1"/>
</dbReference>
<dbReference type="EMBL" id="JAVHUL010000001">
    <property type="protein sequence ID" value="MDQ7915953.1"/>
    <property type="molecule type" value="Genomic_DNA"/>
</dbReference>
<accession>A0ABU0ZWU9</accession>
<comment type="caution">
    <text evidence="1">The sequence shown here is derived from an EMBL/GenBank/DDBJ whole genome shotgun (WGS) entry which is preliminary data.</text>
</comment>